<organism evidence="4 5">
    <name type="scientific">Paracoccus sanguinis</name>
    <dbReference type="NCBI Taxonomy" id="1545044"/>
    <lineage>
        <taxon>Bacteria</taxon>
        <taxon>Pseudomonadati</taxon>
        <taxon>Pseudomonadota</taxon>
        <taxon>Alphaproteobacteria</taxon>
        <taxon>Rhodobacterales</taxon>
        <taxon>Paracoccaceae</taxon>
        <taxon>Paracoccus</taxon>
    </lineage>
</organism>
<evidence type="ECO:0000259" key="2">
    <source>
        <dbReference type="Pfam" id="PF00156"/>
    </source>
</evidence>
<dbReference type="InterPro" id="IPR044005">
    <property type="entry name" value="DZR_2"/>
</dbReference>
<proteinExistence type="inferred from homology"/>
<dbReference type="Gene3D" id="3.40.50.2020">
    <property type="match status" value="1"/>
</dbReference>
<dbReference type="PANTHER" id="PTHR47505">
    <property type="entry name" value="DNA UTILIZATION PROTEIN YHGH"/>
    <property type="match status" value="1"/>
</dbReference>
<comment type="similarity">
    <text evidence="1">Belongs to the ComF/GntX family.</text>
</comment>
<evidence type="ECO:0000313" key="4">
    <source>
        <dbReference type="EMBL" id="SDX35063.1"/>
    </source>
</evidence>
<dbReference type="AlphaFoldDB" id="A0A1H3AZL1"/>
<sequence length="261" mass="26907">MGIASTGLRAAMKAALGVVVPPRCPGCASVAAEGGLCPDCWREAEFIGACACATCGVPLPGDGTEAGLRCDDCLTLPRPWERARAALVYAGTGRRLALALKHADRVDLAPALGGWLAQAATPLVAPGMLVVPVPIHPRRMLARRYNQAALLAARVAAAHRLPLGPGALVRTRHTPMQDHGAVSDRFANVAGAFAVPPRQRERVAGRPVLLVDDVMASGATLAAAAEALLAARAGPVAVAVLARAVKAGRPEHRPELPEGED</sequence>
<keyword evidence="5" id="KW-1185">Reference proteome</keyword>
<dbReference type="GO" id="GO:0016757">
    <property type="term" value="F:glycosyltransferase activity"/>
    <property type="evidence" value="ECO:0007669"/>
    <property type="project" value="UniProtKB-KW"/>
</dbReference>
<evidence type="ECO:0000256" key="1">
    <source>
        <dbReference type="ARBA" id="ARBA00008007"/>
    </source>
</evidence>
<dbReference type="Proteomes" id="UP000182944">
    <property type="component" value="Unassembled WGS sequence"/>
</dbReference>
<dbReference type="PANTHER" id="PTHR47505:SF1">
    <property type="entry name" value="DNA UTILIZATION PROTEIN YHGH"/>
    <property type="match status" value="1"/>
</dbReference>
<dbReference type="Pfam" id="PF00156">
    <property type="entry name" value="Pribosyltran"/>
    <property type="match status" value="1"/>
</dbReference>
<dbReference type="InterPro" id="IPR051910">
    <property type="entry name" value="ComF/GntX_DNA_util-trans"/>
</dbReference>
<feature type="domain" description="Phosphoribosyltransferase" evidence="2">
    <location>
        <begin position="192"/>
        <end position="244"/>
    </location>
</feature>
<name>A0A1H3AZL1_9RHOB</name>
<dbReference type="InterPro" id="IPR000836">
    <property type="entry name" value="PRTase_dom"/>
</dbReference>
<feature type="domain" description="Double zinc ribbon" evidence="3">
    <location>
        <begin position="16"/>
        <end position="74"/>
    </location>
</feature>
<dbReference type="STRING" id="1545044.SAMN05444276_10527"/>
<keyword evidence="4" id="KW-0328">Glycosyltransferase</keyword>
<evidence type="ECO:0000259" key="3">
    <source>
        <dbReference type="Pfam" id="PF18912"/>
    </source>
</evidence>
<keyword evidence="4" id="KW-0808">Transferase</keyword>
<dbReference type="InterPro" id="IPR029057">
    <property type="entry name" value="PRTase-like"/>
</dbReference>
<accession>A0A1H3AZL1</accession>
<dbReference type="SUPFAM" id="SSF53271">
    <property type="entry name" value="PRTase-like"/>
    <property type="match status" value="1"/>
</dbReference>
<dbReference type="Pfam" id="PF18912">
    <property type="entry name" value="DZR_2"/>
    <property type="match status" value="1"/>
</dbReference>
<reference evidence="5" key="1">
    <citation type="submission" date="2016-10" db="EMBL/GenBank/DDBJ databases">
        <authorList>
            <person name="Varghese N."/>
            <person name="Submissions S."/>
        </authorList>
    </citation>
    <scope>NUCLEOTIDE SEQUENCE [LARGE SCALE GENOMIC DNA]</scope>
    <source>
        <strain evidence="5">DSM 29303</strain>
    </source>
</reference>
<gene>
    <name evidence="4" type="ORF">SAMN05444276_10527</name>
</gene>
<dbReference type="EMBL" id="FNNA01000005">
    <property type="protein sequence ID" value="SDX35063.1"/>
    <property type="molecule type" value="Genomic_DNA"/>
</dbReference>
<protein>
    <submittedName>
        <fullName evidence="4">Predicted amidophosphoribosyltransferases</fullName>
    </submittedName>
</protein>
<evidence type="ECO:0000313" key="5">
    <source>
        <dbReference type="Proteomes" id="UP000182944"/>
    </source>
</evidence>
<dbReference type="RefSeq" id="WP_231572856.1">
    <property type="nucleotide sequence ID" value="NZ_FNNA01000005.1"/>
</dbReference>